<dbReference type="Gene3D" id="1.10.10.10">
    <property type="entry name" value="Winged helix-like DNA-binding domain superfamily/Winged helix DNA-binding domain"/>
    <property type="match status" value="1"/>
</dbReference>
<dbReference type="InterPro" id="IPR029063">
    <property type="entry name" value="SAM-dependent_MTases_sf"/>
</dbReference>
<dbReference type="SUPFAM" id="SSF53335">
    <property type="entry name" value="S-adenosyl-L-methionine-dependent methyltransferases"/>
    <property type="match status" value="1"/>
</dbReference>
<dbReference type="EMBL" id="SLWR01000001">
    <property type="protein sequence ID" value="TCO51262.1"/>
    <property type="molecule type" value="Genomic_DNA"/>
</dbReference>
<evidence type="ECO:0000256" key="2">
    <source>
        <dbReference type="ARBA" id="ARBA00022679"/>
    </source>
</evidence>
<accession>A0A4R2J1F0</accession>
<evidence type="ECO:0000256" key="3">
    <source>
        <dbReference type="ARBA" id="ARBA00022691"/>
    </source>
</evidence>
<evidence type="ECO:0000259" key="6">
    <source>
        <dbReference type="Pfam" id="PF08100"/>
    </source>
</evidence>
<feature type="domain" description="O-methyltransferase C-terminal" evidence="5">
    <location>
        <begin position="108"/>
        <end position="311"/>
    </location>
</feature>
<feature type="active site" description="Proton acceptor" evidence="4">
    <location>
        <position position="241"/>
    </location>
</feature>
<dbReference type="CDD" id="cd02440">
    <property type="entry name" value="AdoMet_MTases"/>
    <property type="match status" value="1"/>
</dbReference>
<dbReference type="InterPro" id="IPR001077">
    <property type="entry name" value="COMT_C"/>
</dbReference>
<proteinExistence type="predicted"/>
<reference evidence="7 8" key="1">
    <citation type="journal article" date="2015" name="Stand. Genomic Sci.">
        <title>Genomic Encyclopedia of Bacterial and Archaeal Type Strains, Phase III: the genomes of soil and plant-associated and newly described type strains.</title>
        <authorList>
            <person name="Whitman W.B."/>
            <person name="Woyke T."/>
            <person name="Klenk H.P."/>
            <person name="Zhou Y."/>
            <person name="Lilburn T.G."/>
            <person name="Beck B.J."/>
            <person name="De Vos P."/>
            <person name="Vandamme P."/>
            <person name="Eisen J.A."/>
            <person name="Garrity G."/>
            <person name="Hugenholtz P."/>
            <person name="Kyrpides N.C."/>
        </authorList>
    </citation>
    <scope>NUCLEOTIDE SEQUENCE [LARGE SCALE GENOMIC DNA]</scope>
    <source>
        <strain evidence="7 8">VKM Ac-2541</strain>
    </source>
</reference>
<dbReference type="Pfam" id="PF08100">
    <property type="entry name" value="Dimerisation"/>
    <property type="match status" value="1"/>
</dbReference>
<dbReference type="SUPFAM" id="SSF46785">
    <property type="entry name" value="Winged helix' DNA-binding domain"/>
    <property type="match status" value="1"/>
</dbReference>
<dbReference type="GO" id="GO:0008171">
    <property type="term" value="F:O-methyltransferase activity"/>
    <property type="evidence" value="ECO:0007669"/>
    <property type="project" value="InterPro"/>
</dbReference>
<evidence type="ECO:0000256" key="4">
    <source>
        <dbReference type="PIRSR" id="PIRSR005739-1"/>
    </source>
</evidence>
<keyword evidence="8" id="KW-1185">Reference proteome</keyword>
<name>A0A4R2J1F0_9ACTN</name>
<dbReference type="PANTHER" id="PTHR43712">
    <property type="entry name" value="PUTATIVE (AFU_ORTHOLOGUE AFUA_4G14580)-RELATED"/>
    <property type="match status" value="1"/>
</dbReference>
<keyword evidence="2 7" id="KW-0808">Transferase</keyword>
<dbReference type="InterPro" id="IPR012967">
    <property type="entry name" value="COMT_dimerisation"/>
</dbReference>
<keyword evidence="3" id="KW-0949">S-adenosyl-L-methionine</keyword>
<dbReference type="PIRSF" id="PIRSF005739">
    <property type="entry name" value="O-mtase"/>
    <property type="match status" value="1"/>
</dbReference>
<dbReference type="GO" id="GO:0032259">
    <property type="term" value="P:methylation"/>
    <property type="evidence" value="ECO:0007669"/>
    <property type="project" value="UniProtKB-KW"/>
</dbReference>
<feature type="domain" description="O-methyltransferase dimerisation" evidence="6">
    <location>
        <begin position="9"/>
        <end position="83"/>
    </location>
</feature>
<gene>
    <name evidence="7" type="ORF">EV646_101245</name>
</gene>
<dbReference type="GO" id="GO:0046983">
    <property type="term" value="F:protein dimerization activity"/>
    <property type="evidence" value="ECO:0007669"/>
    <property type="project" value="InterPro"/>
</dbReference>
<dbReference type="Gene3D" id="1.10.287.1350">
    <property type="match status" value="1"/>
</dbReference>
<dbReference type="Gene3D" id="3.40.50.150">
    <property type="entry name" value="Vaccinia Virus protein VP39"/>
    <property type="match status" value="1"/>
</dbReference>
<protein>
    <submittedName>
        <fullName evidence="7">Methyltransferase family protein</fullName>
    </submittedName>
</protein>
<comment type="caution">
    <text evidence="7">The sequence shown here is derived from an EMBL/GenBank/DDBJ whole genome shotgun (WGS) entry which is preliminary data.</text>
</comment>
<dbReference type="InterPro" id="IPR036390">
    <property type="entry name" value="WH_DNA-bd_sf"/>
</dbReference>
<evidence type="ECO:0000259" key="5">
    <source>
        <dbReference type="Pfam" id="PF00891"/>
    </source>
</evidence>
<dbReference type="OrthoDB" id="4145676at2"/>
<dbReference type="PANTHER" id="PTHR43712:SF2">
    <property type="entry name" value="O-METHYLTRANSFERASE CICE"/>
    <property type="match status" value="1"/>
</dbReference>
<dbReference type="PROSITE" id="PS51683">
    <property type="entry name" value="SAM_OMT_II"/>
    <property type="match status" value="1"/>
</dbReference>
<dbReference type="RefSeq" id="WP_132142995.1">
    <property type="nucleotide sequence ID" value="NZ_SLWR01000001.1"/>
</dbReference>
<evidence type="ECO:0000313" key="7">
    <source>
        <dbReference type="EMBL" id="TCO51262.1"/>
    </source>
</evidence>
<organism evidence="7 8">
    <name type="scientific">Kribbella antiqua</name>
    <dbReference type="NCBI Taxonomy" id="2512217"/>
    <lineage>
        <taxon>Bacteria</taxon>
        <taxon>Bacillati</taxon>
        <taxon>Actinomycetota</taxon>
        <taxon>Actinomycetes</taxon>
        <taxon>Propionibacteriales</taxon>
        <taxon>Kribbellaceae</taxon>
        <taxon>Kribbella</taxon>
    </lineage>
</organism>
<dbReference type="Proteomes" id="UP000295573">
    <property type="component" value="Unassembled WGS sequence"/>
</dbReference>
<evidence type="ECO:0000256" key="1">
    <source>
        <dbReference type="ARBA" id="ARBA00022603"/>
    </source>
</evidence>
<evidence type="ECO:0000313" key="8">
    <source>
        <dbReference type="Proteomes" id="UP000295573"/>
    </source>
</evidence>
<sequence>METARQVHRLVTGYQVSQAVHVAARLGLSDLLADGPKSVAELAEATGADARSLARLMRGLVTVGLYVSVGDERFANSETGEAFRSDAPRSAADWVRFVGRPFHWQVFGALEHSVRTGEAAFADVHGLSVWDYLAKHPDEQEVFDRAMTALSRTVSDAVVEAYDFSQFGTVVDVGGGRGMLLSAILARCPSAEGVLFDRPEVVAAAEELLAGVAERSRVVGGSFFDSVPPDGDVYVLKSVIHDWPDAESIDILNTCRRAMPPYGRLLLVEQLLDQAPDPVRTAFSDLTMLVMAGGQERTTDEYGALLAAAGFHLTRTIPTTTDFFLIEATPTN</sequence>
<dbReference type="Pfam" id="PF00891">
    <property type="entry name" value="Methyltransf_2"/>
    <property type="match status" value="1"/>
</dbReference>
<dbReference type="InterPro" id="IPR016461">
    <property type="entry name" value="COMT-like"/>
</dbReference>
<dbReference type="AlphaFoldDB" id="A0A4R2J1F0"/>
<dbReference type="InterPro" id="IPR036388">
    <property type="entry name" value="WH-like_DNA-bd_sf"/>
</dbReference>
<keyword evidence="1 7" id="KW-0489">Methyltransferase</keyword>